<proteinExistence type="predicted"/>
<keyword evidence="4" id="KW-0238">DNA-binding</keyword>
<dbReference type="PANTHER" id="PTHR31944">
    <property type="entry name" value="HEME-RESPONSIVE ZINC FINGER TRANSCRIPTION FACTOR HAP1"/>
    <property type="match status" value="1"/>
</dbReference>
<sequence>MTDPERRRRRPAVSCSLCRRRKIRCDRKTPCNNCVRSKNEACIYETHPSDHPRPHVNHGQTITLESREGPSPTAPSTSPYVSRPPTVTSHAYEPIVGGSADATTPRSQASAGDIEALKSKIKSLEEQLSKVNQRRTQSSDPTSRPEQRVMNSPLCEVDSHLFGETQVITRSVVHKSRMFGQSHWINGVIGLCREVFEMLEPHVRDETSDVLAGMQRCKALARVIKSRRVPSWPSPPTSVLPSKDVADELVDCYLRTSETVYRVLHIPSFRRDYDALWMSDTAPDMAFLVQVKLVLAIGATVYDETFSLRASAIQWIYEAQTWFSEPVFKSRRSIQFLQINILLLIARELVNVGGDAIWTSAGALLRTAVYWGLHRDPTYLSNRTIYVGEMRRRLWNTILEIALHSSMACGAPVFISLDDFDTAPPDNYDDDQLVADAPVPKPEDTLTQVSIPIALRKTLPIRLAIVKFLNDLGSKSIYEETLRLDAEFRASYRALCRTLQRYNAGTRFTSQFPIHMVDCLMLRYLMTIHIPFFAMAPHETAYAYSRKVVVETSLRLWCALNPSSSLMAAHTRHDTASTNQNDFERLAICGTGYLRMFGMQTSLAVATELSTQLQEEESLGPVFLRADLLSMVEESKEWLFRAIEAGETNIKGYLLVALIEARIAGLRQGLARDQLVVLLLKTAADAEARCLRILEEMAAHGQTEGFVNGPGQMGLDITPQSMDDWDLMMTDVLLNQNTAEPMNWVFNEIPLVPLLPS</sequence>
<evidence type="ECO:0000313" key="9">
    <source>
        <dbReference type="Proteomes" id="UP000325579"/>
    </source>
</evidence>
<dbReference type="SMART" id="SM00906">
    <property type="entry name" value="Fungal_trans"/>
    <property type="match status" value="1"/>
</dbReference>
<keyword evidence="5" id="KW-0804">Transcription</keyword>
<dbReference type="Pfam" id="PF04082">
    <property type="entry name" value="Fungal_trans"/>
    <property type="match status" value="1"/>
</dbReference>
<feature type="compositionally biased region" description="Polar residues" evidence="7">
    <location>
        <begin position="101"/>
        <end position="110"/>
    </location>
</feature>
<keyword evidence="2" id="KW-0862">Zinc</keyword>
<evidence type="ECO:0000256" key="7">
    <source>
        <dbReference type="SAM" id="MobiDB-lite"/>
    </source>
</evidence>
<dbReference type="SUPFAM" id="SSF57701">
    <property type="entry name" value="Zn2/Cys6 DNA-binding domain"/>
    <property type="match status" value="1"/>
</dbReference>
<dbReference type="InterPro" id="IPR001138">
    <property type="entry name" value="Zn2Cys6_DnaBD"/>
</dbReference>
<dbReference type="InterPro" id="IPR036864">
    <property type="entry name" value="Zn2-C6_fun-type_DNA-bd_sf"/>
</dbReference>
<accession>A0A5N7DJC9</accession>
<keyword evidence="9" id="KW-1185">Reference proteome</keyword>
<feature type="region of interest" description="Disordered" evidence="7">
    <location>
        <begin position="127"/>
        <end position="151"/>
    </location>
</feature>
<evidence type="ECO:0000256" key="5">
    <source>
        <dbReference type="ARBA" id="ARBA00023163"/>
    </source>
</evidence>
<dbReference type="OrthoDB" id="4337792at2759"/>
<dbReference type="RefSeq" id="XP_031943856.1">
    <property type="nucleotide sequence ID" value="XM_032086665.1"/>
</dbReference>
<evidence type="ECO:0000256" key="3">
    <source>
        <dbReference type="ARBA" id="ARBA00023015"/>
    </source>
</evidence>
<dbReference type="GO" id="GO:0005634">
    <property type="term" value="C:nucleus"/>
    <property type="evidence" value="ECO:0007669"/>
    <property type="project" value="TreeGrafter"/>
</dbReference>
<organism evidence="8 9">
    <name type="scientific">Aspergillus pseudonomiae</name>
    <dbReference type="NCBI Taxonomy" id="1506151"/>
    <lineage>
        <taxon>Eukaryota</taxon>
        <taxon>Fungi</taxon>
        <taxon>Dikarya</taxon>
        <taxon>Ascomycota</taxon>
        <taxon>Pezizomycotina</taxon>
        <taxon>Eurotiomycetes</taxon>
        <taxon>Eurotiomycetidae</taxon>
        <taxon>Eurotiales</taxon>
        <taxon>Aspergillaceae</taxon>
        <taxon>Aspergillus</taxon>
        <taxon>Aspergillus subgen. Circumdati</taxon>
    </lineage>
</organism>
<dbReference type="GO" id="GO:0006351">
    <property type="term" value="P:DNA-templated transcription"/>
    <property type="evidence" value="ECO:0007669"/>
    <property type="project" value="InterPro"/>
</dbReference>
<dbReference type="GeneID" id="43671356"/>
<keyword evidence="3" id="KW-0805">Transcription regulation</keyword>
<dbReference type="InterPro" id="IPR007219">
    <property type="entry name" value="XnlR_reg_dom"/>
</dbReference>
<feature type="compositionally biased region" description="Polar residues" evidence="7">
    <location>
        <begin position="74"/>
        <end position="89"/>
    </location>
</feature>
<accession>A0A5N6I222</accession>
<dbReference type="GO" id="GO:0001228">
    <property type="term" value="F:DNA-binding transcription activator activity, RNA polymerase II-specific"/>
    <property type="evidence" value="ECO:0007669"/>
    <property type="project" value="TreeGrafter"/>
</dbReference>
<dbReference type="SMART" id="SM00066">
    <property type="entry name" value="GAL4"/>
    <property type="match status" value="1"/>
</dbReference>
<protein>
    <submittedName>
        <fullName evidence="8">Uncharacterized protein</fullName>
    </submittedName>
</protein>
<dbReference type="GO" id="GO:0008270">
    <property type="term" value="F:zinc ion binding"/>
    <property type="evidence" value="ECO:0007669"/>
    <property type="project" value="InterPro"/>
</dbReference>
<gene>
    <name evidence="8" type="ORF">BDV37DRAFT_280813</name>
</gene>
<dbReference type="CDD" id="cd12148">
    <property type="entry name" value="fungal_TF_MHR"/>
    <property type="match status" value="1"/>
</dbReference>
<dbReference type="GO" id="GO:0000978">
    <property type="term" value="F:RNA polymerase II cis-regulatory region sequence-specific DNA binding"/>
    <property type="evidence" value="ECO:0007669"/>
    <property type="project" value="TreeGrafter"/>
</dbReference>
<dbReference type="InterPro" id="IPR051430">
    <property type="entry name" value="Fungal_TF_Env_Response"/>
</dbReference>
<feature type="region of interest" description="Disordered" evidence="7">
    <location>
        <begin position="63"/>
        <end position="113"/>
    </location>
</feature>
<name>A0A5N7DJC9_9EURO</name>
<evidence type="ECO:0000256" key="1">
    <source>
        <dbReference type="ARBA" id="ARBA00022723"/>
    </source>
</evidence>
<evidence type="ECO:0000313" key="8">
    <source>
        <dbReference type="EMBL" id="KAE8406537.1"/>
    </source>
</evidence>
<dbReference type="PROSITE" id="PS00463">
    <property type="entry name" value="ZN2_CY6_FUNGAL_1"/>
    <property type="match status" value="1"/>
</dbReference>
<dbReference type="CDD" id="cd00067">
    <property type="entry name" value="GAL4"/>
    <property type="match status" value="1"/>
</dbReference>
<dbReference type="PANTHER" id="PTHR31944:SF131">
    <property type="entry name" value="HEME-RESPONSIVE ZINC FINGER TRANSCRIPTION FACTOR HAP1"/>
    <property type="match status" value="1"/>
</dbReference>
<reference evidence="8 9" key="1">
    <citation type="submission" date="2019-04" db="EMBL/GenBank/DDBJ databases">
        <authorList>
            <consortium name="DOE Joint Genome Institute"/>
            <person name="Mondo S."/>
            <person name="Kjaerbolling I."/>
            <person name="Vesth T."/>
            <person name="Frisvad J.C."/>
            <person name="Nybo J.L."/>
            <person name="Theobald S."/>
            <person name="Kildgaard S."/>
            <person name="Isbrandt T."/>
            <person name="Kuo A."/>
            <person name="Sato A."/>
            <person name="Lyhne E.K."/>
            <person name="Kogle M.E."/>
            <person name="Wiebenga A."/>
            <person name="Kun R.S."/>
            <person name="Lubbers R.J."/>
            <person name="Makela M.R."/>
            <person name="Barry K."/>
            <person name="Chovatia M."/>
            <person name="Clum A."/>
            <person name="Daum C."/>
            <person name="Haridas S."/>
            <person name="He G."/>
            <person name="LaButti K."/>
            <person name="Lipzen A."/>
            <person name="Riley R."/>
            <person name="Salamov A."/>
            <person name="Simmons B.A."/>
            <person name="Magnuson J.K."/>
            <person name="Henrissat B."/>
            <person name="Mortensen U.H."/>
            <person name="Larsen T.O."/>
            <person name="Devries R.P."/>
            <person name="Grigoriev I.V."/>
            <person name="Machida M."/>
            <person name="Baker S.E."/>
            <person name="Andersen M.R."/>
            <person name="Cantor M.N."/>
            <person name="Hua S.X."/>
        </authorList>
    </citation>
    <scope>NUCLEOTIDE SEQUENCE [LARGE SCALE GENOMIC DNA]</scope>
    <source>
        <strain evidence="8 9">CBS 119388</strain>
    </source>
</reference>
<evidence type="ECO:0000256" key="2">
    <source>
        <dbReference type="ARBA" id="ARBA00022833"/>
    </source>
</evidence>
<dbReference type="Proteomes" id="UP000325579">
    <property type="component" value="Unassembled WGS sequence"/>
</dbReference>
<keyword evidence="1" id="KW-0479">Metal-binding</keyword>
<dbReference type="Gene3D" id="4.10.240.10">
    <property type="entry name" value="Zn(2)-C6 fungal-type DNA-binding domain"/>
    <property type="match status" value="1"/>
</dbReference>
<evidence type="ECO:0000256" key="6">
    <source>
        <dbReference type="ARBA" id="ARBA00023242"/>
    </source>
</evidence>
<dbReference type="PROSITE" id="PS50048">
    <property type="entry name" value="ZN2_CY6_FUNGAL_2"/>
    <property type="match status" value="1"/>
</dbReference>
<keyword evidence="6" id="KW-0539">Nucleus</keyword>
<dbReference type="Pfam" id="PF00172">
    <property type="entry name" value="Zn_clus"/>
    <property type="match status" value="1"/>
</dbReference>
<evidence type="ECO:0000256" key="4">
    <source>
        <dbReference type="ARBA" id="ARBA00023125"/>
    </source>
</evidence>
<dbReference type="EMBL" id="ML736753">
    <property type="protein sequence ID" value="KAE8406537.1"/>
    <property type="molecule type" value="Genomic_DNA"/>
</dbReference>
<feature type="compositionally biased region" description="Polar residues" evidence="7">
    <location>
        <begin position="129"/>
        <end position="144"/>
    </location>
</feature>
<dbReference type="AlphaFoldDB" id="A0A5N7DJC9"/>